<dbReference type="AlphaFoldDB" id="A0A3B1CZA1"/>
<organism evidence="1">
    <name type="scientific">hydrothermal vent metagenome</name>
    <dbReference type="NCBI Taxonomy" id="652676"/>
    <lineage>
        <taxon>unclassified sequences</taxon>
        <taxon>metagenomes</taxon>
        <taxon>ecological metagenomes</taxon>
    </lineage>
</organism>
<dbReference type="EMBL" id="UOGL01000025">
    <property type="protein sequence ID" value="VAX35996.1"/>
    <property type="molecule type" value="Genomic_DNA"/>
</dbReference>
<gene>
    <name evidence="1" type="ORF">MNBD_PLANCTO02-408</name>
</gene>
<evidence type="ECO:0000313" key="1">
    <source>
        <dbReference type="EMBL" id="VAX35996.1"/>
    </source>
</evidence>
<accession>A0A3B1CZA1</accession>
<proteinExistence type="predicted"/>
<protein>
    <submittedName>
        <fullName evidence="1">Uncharacterized protein</fullName>
    </submittedName>
</protein>
<reference evidence="1" key="1">
    <citation type="submission" date="2018-06" db="EMBL/GenBank/DDBJ databases">
        <authorList>
            <person name="Zhirakovskaya E."/>
        </authorList>
    </citation>
    <scope>NUCLEOTIDE SEQUENCE</scope>
</reference>
<name>A0A3B1CZA1_9ZZZZ</name>
<sequence length="59" mass="6745">MCSRKNCTIDSPIVHQYALAQLGDFLELSNSDYKCKKEVEVVAFDTFESSCRSFEDCEL</sequence>